<sequence length="263" mass="28772">MKTDLDITIDNLAFEIAQGLPRAVGGLKQGRLNGAVLLRICLDHRRLAIAHLLGTLDMRAYSQHLQQSARAYAFMLRQARVGTAVDPYYLCRSRAEPFWDALAAGDFPLAAEIAALVPAQPHPGMEDPVLFLYFDVIMAMARGEDAARLQEKLRVLDAQKDPTLSFRYDASSALLHGDDAGLAKALEGMGGEHAAWFAELGETDSIAPEDAQTQTFVFMEGLALARLASHLGMREVLPQRFIPDVALSAPLASFNDPWRTLEG</sequence>
<evidence type="ECO:0000313" key="1">
    <source>
        <dbReference type="EMBL" id="MBE4746638.1"/>
    </source>
</evidence>
<evidence type="ECO:0000313" key="2">
    <source>
        <dbReference type="Proteomes" id="UP001516472"/>
    </source>
</evidence>
<reference evidence="1 2" key="1">
    <citation type="submission" date="2020-02" db="EMBL/GenBank/DDBJ databases">
        <authorList>
            <person name="Babadi Z.K."/>
            <person name="Risdian C."/>
            <person name="Ebrahimipour G.H."/>
            <person name="Wink J."/>
        </authorList>
    </citation>
    <scope>NUCLEOTIDE SEQUENCE [LARGE SCALE GENOMIC DNA]</scope>
    <source>
        <strain evidence="1 2">ZKHCc1 1396</strain>
    </source>
</reference>
<accession>A0ABR9PFD9</accession>
<organism evidence="1 2">
    <name type="scientific">Corallococcus soli</name>
    <dbReference type="NCBI Taxonomy" id="2710757"/>
    <lineage>
        <taxon>Bacteria</taxon>
        <taxon>Pseudomonadati</taxon>
        <taxon>Myxococcota</taxon>
        <taxon>Myxococcia</taxon>
        <taxon>Myxococcales</taxon>
        <taxon>Cystobacterineae</taxon>
        <taxon>Myxococcaceae</taxon>
        <taxon>Corallococcus</taxon>
    </lineage>
</organism>
<evidence type="ECO:0008006" key="3">
    <source>
        <dbReference type="Google" id="ProtNLM"/>
    </source>
</evidence>
<dbReference type="Proteomes" id="UP001516472">
    <property type="component" value="Unassembled WGS sequence"/>
</dbReference>
<name>A0ABR9PFD9_9BACT</name>
<keyword evidence="2" id="KW-1185">Reference proteome</keyword>
<comment type="caution">
    <text evidence="1">The sequence shown here is derived from an EMBL/GenBank/DDBJ whole genome shotgun (WGS) entry which is preliminary data.</text>
</comment>
<protein>
    <recommendedName>
        <fullName evidence="3">DUF2063 domain-containing protein</fullName>
    </recommendedName>
</protein>
<dbReference type="EMBL" id="JAAIYO010000001">
    <property type="protein sequence ID" value="MBE4746638.1"/>
    <property type="molecule type" value="Genomic_DNA"/>
</dbReference>
<gene>
    <name evidence="1" type="ORF">G4177_00445</name>
</gene>
<proteinExistence type="predicted"/>
<dbReference type="RefSeq" id="WP_193346076.1">
    <property type="nucleotide sequence ID" value="NZ_CBCSIP010000392.1"/>
</dbReference>